<comment type="caution">
    <text evidence="2">The sequence shown here is derived from an EMBL/GenBank/DDBJ whole genome shotgun (WGS) entry which is preliminary data.</text>
</comment>
<dbReference type="EMBL" id="RAPE01000002">
    <property type="protein sequence ID" value="RKF15007.1"/>
    <property type="molecule type" value="Genomic_DNA"/>
</dbReference>
<dbReference type="PROSITE" id="PS51257">
    <property type="entry name" value="PROKAR_LIPOPROTEIN"/>
    <property type="match status" value="1"/>
</dbReference>
<evidence type="ECO:0000256" key="1">
    <source>
        <dbReference type="SAM" id="SignalP"/>
    </source>
</evidence>
<feature type="signal peptide" evidence="1">
    <location>
        <begin position="1"/>
        <end position="21"/>
    </location>
</feature>
<dbReference type="OrthoDB" id="7659281at2"/>
<evidence type="ECO:0000313" key="2">
    <source>
        <dbReference type="EMBL" id="RKF15007.1"/>
    </source>
</evidence>
<dbReference type="Proteomes" id="UP000281128">
    <property type="component" value="Unassembled WGS sequence"/>
</dbReference>
<keyword evidence="3" id="KW-1185">Reference proteome</keyword>
<reference evidence="2 3" key="1">
    <citation type="submission" date="2018-09" db="EMBL/GenBank/DDBJ databases">
        <title>Roseovarius spongiae sp. nov., isolated from a marine sponge.</title>
        <authorList>
            <person name="Zhuang L."/>
            <person name="Luo L."/>
        </authorList>
    </citation>
    <scope>NUCLEOTIDE SEQUENCE [LARGE SCALE GENOMIC DNA]</scope>
    <source>
        <strain evidence="2 3">HN-E21</strain>
    </source>
</reference>
<feature type="chain" id="PRO_5017342568" evidence="1">
    <location>
        <begin position="22"/>
        <end position="112"/>
    </location>
</feature>
<protein>
    <submittedName>
        <fullName evidence="2">Uncharacterized protein</fullName>
    </submittedName>
</protein>
<dbReference type="RefSeq" id="WP_121166045.1">
    <property type="nucleotide sequence ID" value="NZ_RAPE01000002.1"/>
</dbReference>
<accession>A0A3A8AVA6</accession>
<gene>
    <name evidence="2" type="ORF">D6850_09105</name>
</gene>
<dbReference type="AlphaFoldDB" id="A0A3A8AVA6"/>
<evidence type="ECO:0000313" key="3">
    <source>
        <dbReference type="Proteomes" id="UP000281128"/>
    </source>
</evidence>
<sequence length="112" mass="11891">MTLKHILAGLLAAAFALSACAKPGERVRFDGNYYPAKAKKAGDARENFVVSVRRVGQGIEGARAAAAYEGTRYCIKNFGDSTITWQPGADPADGALRVEGDALTVRGSCVKW</sequence>
<organism evidence="2 3">
    <name type="scientific">Roseovarius spongiae</name>
    <dbReference type="NCBI Taxonomy" id="2320272"/>
    <lineage>
        <taxon>Bacteria</taxon>
        <taxon>Pseudomonadati</taxon>
        <taxon>Pseudomonadota</taxon>
        <taxon>Alphaproteobacteria</taxon>
        <taxon>Rhodobacterales</taxon>
        <taxon>Roseobacteraceae</taxon>
        <taxon>Roseovarius</taxon>
    </lineage>
</organism>
<keyword evidence="1" id="KW-0732">Signal</keyword>
<proteinExistence type="predicted"/>
<name>A0A3A8AVA6_9RHOB</name>